<dbReference type="Proteomes" id="UP001203338">
    <property type="component" value="Unassembled WGS sequence"/>
</dbReference>
<keyword evidence="1" id="KW-0812">Transmembrane</keyword>
<comment type="caution">
    <text evidence="2">The sequence shown here is derived from an EMBL/GenBank/DDBJ whole genome shotgun (WGS) entry which is preliminary data.</text>
</comment>
<organism evidence="2 3">
    <name type="scientific">Parendozoicomonas callyspongiae</name>
    <dbReference type="NCBI Taxonomy" id="2942213"/>
    <lineage>
        <taxon>Bacteria</taxon>
        <taxon>Pseudomonadati</taxon>
        <taxon>Pseudomonadota</taxon>
        <taxon>Gammaproteobacteria</taxon>
        <taxon>Oceanospirillales</taxon>
        <taxon>Endozoicomonadaceae</taxon>
        <taxon>Parendozoicomonas</taxon>
    </lineage>
</organism>
<keyword evidence="3" id="KW-1185">Reference proteome</keyword>
<keyword evidence="1" id="KW-1133">Transmembrane helix</keyword>
<evidence type="ECO:0000313" key="2">
    <source>
        <dbReference type="EMBL" id="MCL6269326.1"/>
    </source>
</evidence>
<sequence length="346" mass="39449">MGLVVASSIVAILLVSGVLAHFTEIGFVWWFAGIPLGILMINVLFSVSSWVSEKMVDEGVDLNLVEQVVLSHGFFEPDSPLFDDIPESEKAIIRKSAPLWSHSLFADTIPLKVSKNPPFERLSNDLWSSEEGDYGFQINYGSAHPSRFFLQSYSSGSDVNYRNKLISWQGKVSDRINAVDLPFEDGPEGFEVHGATERYTVLSLNFEYQHIRQVLLLDHSSNHLTAISKRQEMAGMKLEYGDRKSYAIVVAADESEIYIVFYLNEKNYDDFFSARGRYIPRSAELWRISFKNNESQLISRLILSKHGMPVAMRVEMDGLLIDTVDERNLKKVVWRRWKLAMHEEGL</sequence>
<proteinExistence type="predicted"/>
<evidence type="ECO:0000313" key="3">
    <source>
        <dbReference type="Proteomes" id="UP001203338"/>
    </source>
</evidence>
<accession>A0ABT0PDN2</accession>
<dbReference type="RefSeq" id="WP_249698306.1">
    <property type="nucleotide sequence ID" value="NZ_JAMFLX010000005.1"/>
</dbReference>
<evidence type="ECO:0000256" key="1">
    <source>
        <dbReference type="SAM" id="Phobius"/>
    </source>
</evidence>
<dbReference type="EMBL" id="JAMFLX010000005">
    <property type="protein sequence ID" value="MCL6269326.1"/>
    <property type="molecule type" value="Genomic_DNA"/>
</dbReference>
<keyword evidence="1" id="KW-0472">Membrane</keyword>
<protein>
    <submittedName>
        <fullName evidence="2">Uncharacterized protein</fullName>
    </submittedName>
</protein>
<name>A0ABT0PDN2_9GAMM</name>
<reference evidence="2 3" key="1">
    <citation type="submission" date="2022-05" db="EMBL/GenBank/DDBJ databases">
        <authorList>
            <person name="Park J.-S."/>
        </authorList>
    </citation>
    <scope>NUCLEOTIDE SEQUENCE [LARGE SCALE GENOMIC DNA]</scope>
    <source>
        <strain evidence="2 3">2012CJ34-2</strain>
    </source>
</reference>
<gene>
    <name evidence="2" type="ORF">M3P05_05125</name>
</gene>
<feature type="transmembrane region" description="Helical" evidence="1">
    <location>
        <begin position="30"/>
        <end position="51"/>
    </location>
</feature>